<organism evidence="3 4">
    <name type="scientific">Larsenimonas suaedae</name>
    <dbReference type="NCBI Taxonomy" id="1851019"/>
    <lineage>
        <taxon>Bacteria</taxon>
        <taxon>Pseudomonadati</taxon>
        <taxon>Pseudomonadota</taxon>
        <taxon>Gammaproteobacteria</taxon>
        <taxon>Oceanospirillales</taxon>
        <taxon>Halomonadaceae</taxon>
        <taxon>Larsenimonas</taxon>
    </lineage>
</organism>
<proteinExistence type="predicted"/>
<dbReference type="Gene3D" id="3.30.300.30">
    <property type="match status" value="1"/>
</dbReference>
<evidence type="ECO:0000259" key="1">
    <source>
        <dbReference type="Pfam" id="PF00501"/>
    </source>
</evidence>
<dbReference type="Gene3D" id="3.40.50.12780">
    <property type="entry name" value="N-terminal domain of ligase-like"/>
    <property type="match status" value="1"/>
</dbReference>
<reference evidence="3 4" key="1">
    <citation type="submission" date="2023-04" db="EMBL/GenBank/DDBJ databases">
        <title>A long-awaited taxogenomic arrangement of the family Halomonadaceae.</title>
        <authorList>
            <person name="De La Haba R."/>
            <person name="Chuvochina M."/>
            <person name="Wittouck S."/>
            <person name="Arahal D.R."/>
            <person name="Sanchez-Porro C."/>
            <person name="Hugenholtz P."/>
            <person name="Ventosa A."/>
        </authorList>
    </citation>
    <scope>NUCLEOTIDE SEQUENCE [LARGE SCALE GENOMIC DNA]</scope>
    <source>
        <strain evidence="3 4">DSM 22428</strain>
    </source>
</reference>
<dbReference type="PANTHER" id="PTHR43767">
    <property type="entry name" value="LONG-CHAIN-FATTY-ACID--COA LIGASE"/>
    <property type="match status" value="1"/>
</dbReference>
<protein>
    <submittedName>
        <fullName evidence="3">AMP-binding protein</fullName>
    </submittedName>
</protein>
<gene>
    <name evidence="3" type="ORF">QC825_10420</name>
</gene>
<dbReference type="EMBL" id="JARWAO010000005">
    <property type="protein sequence ID" value="MDR5896487.1"/>
    <property type="molecule type" value="Genomic_DNA"/>
</dbReference>
<dbReference type="SUPFAM" id="SSF54637">
    <property type="entry name" value="Thioesterase/thiol ester dehydrase-isomerase"/>
    <property type="match status" value="1"/>
</dbReference>
<name>A0ABU1GYG0_9GAMM</name>
<dbReference type="InterPro" id="IPR042099">
    <property type="entry name" value="ANL_N_sf"/>
</dbReference>
<keyword evidence="4" id="KW-1185">Reference proteome</keyword>
<comment type="caution">
    <text evidence="3">The sequence shown here is derived from an EMBL/GenBank/DDBJ whole genome shotgun (WGS) entry which is preliminary data.</text>
</comment>
<dbReference type="InterPro" id="IPR029069">
    <property type="entry name" value="HotDog_dom_sf"/>
</dbReference>
<dbReference type="Proteomes" id="UP001269375">
    <property type="component" value="Unassembled WGS sequence"/>
</dbReference>
<evidence type="ECO:0000313" key="4">
    <source>
        <dbReference type="Proteomes" id="UP001269375"/>
    </source>
</evidence>
<dbReference type="InterPro" id="IPR045851">
    <property type="entry name" value="AMP-bd_C_sf"/>
</dbReference>
<dbReference type="InterPro" id="IPR000873">
    <property type="entry name" value="AMP-dep_synth/lig_dom"/>
</dbReference>
<feature type="domain" description="ApeI dehydratase-like" evidence="2">
    <location>
        <begin position="460"/>
        <end position="552"/>
    </location>
</feature>
<dbReference type="InterPro" id="IPR054545">
    <property type="entry name" value="ApeI-like"/>
</dbReference>
<dbReference type="InterPro" id="IPR050237">
    <property type="entry name" value="ATP-dep_AMP-bd_enzyme"/>
</dbReference>
<evidence type="ECO:0000313" key="3">
    <source>
        <dbReference type="EMBL" id="MDR5896487.1"/>
    </source>
</evidence>
<evidence type="ECO:0000259" key="2">
    <source>
        <dbReference type="Pfam" id="PF22818"/>
    </source>
</evidence>
<accession>A0ABU1GYG0</accession>
<sequence>MTAMTEQHFLSAPWQWASHLPQVATSGACQRDHADFCRDVARWQQAPLERGQDAILVDPDPWSFTCALLACWHRGVRVILPNDGQPDTLAALAKDGARLIGAQGWTPPSDTVVGTPAWGTLSAESVAIDIFTSGSSGTPQRLAKTFRQLAHETCAFSNTFPLDYGVVVSQVSLHHIYGLSAALLRALTEGLPFSLTPCRFPEDVHHYLHATSVAALVSSPAQLERLPEALEANDRPPQQVFSSGAPLSQNAAVHARRQLGCTITEIYGSSETGAIAWRDRTVDSHWQPFDDTDVRADGELLCLRSPRLATPGWVTHADRVRFIDARRFELLGRADRIVKVGGKRISLEALERTLAQQPNVLKAHCVQPRSANDRIAAIVQLTPQAVPHTSAERKALIQALRDGLQDAFETIALPRYFRFVEHWPVNAQGKLTRATIMRLFQDLENRDVPRWLGCTEAPNDICHITYEIPEHLRALEGHFPGLPIVPGVALVHWALQEARTRWPDTLATGALERLKFPTPVRPGMRITLTLEHTATRLAFTIRSQGGQHASGRLRLEETAHD</sequence>
<dbReference type="Pfam" id="PF22818">
    <property type="entry name" value="ApeI-like"/>
    <property type="match status" value="1"/>
</dbReference>
<dbReference type="Gene3D" id="3.10.129.10">
    <property type="entry name" value="Hotdog Thioesterase"/>
    <property type="match status" value="1"/>
</dbReference>
<feature type="domain" description="AMP-dependent synthetase/ligase" evidence="1">
    <location>
        <begin position="120"/>
        <end position="282"/>
    </location>
</feature>
<dbReference type="RefSeq" id="WP_251594171.1">
    <property type="nucleotide sequence ID" value="NZ_JAMLJI010000003.1"/>
</dbReference>
<dbReference type="Pfam" id="PF00501">
    <property type="entry name" value="AMP-binding"/>
    <property type="match status" value="1"/>
</dbReference>
<dbReference type="PANTHER" id="PTHR43767:SF1">
    <property type="entry name" value="NONRIBOSOMAL PEPTIDE SYNTHASE PES1 (EUROFUNG)-RELATED"/>
    <property type="match status" value="1"/>
</dbReference>
<dbReference type="SUPFAM" id="SSF56801">
    <property type="entry name" value="Acetyl-CoA synthetase-like"/>
    <property type="match status" value="1"/>
</dbReference>